<proteinExistence type="predicted"/>
<sequence>MPTLADFEGRWRIARRIEDAWMGTTGLYEGVARFSPDGEGLLYSEVGELKLPQEAPMTARRKFLWRAEEDGGICVLYDDGRPFHKIAAAARVAQDWHDCPPDTYDVTYNFTHWPRWRMIWKVRGPRKDYVSISDFAPL</sequence>
<protein>
    <recommendedName>
        <fullName evidence="1">DUF6314 domain-containing protein</fullName>
    </recommendedName>
</protein>
<reference evidence="2" key="1">
    <citation type="journal article" date="2023" name="Int. J. Syst. Evol. Microbiol.">
        <title>Sinisalibacter aestuarii sp. nov., isolated from estuarine sediment of the Arakawa River.</title>
        <authorList>
            <person name="Arafat S.T."/>
            <person name="Hirano S."/>
            <person name="Sato A."/>
            <person name="Takeuchi K."/>
            <person name="Yasuda T."/>
            <person name="Terahara T."/>
            <person name="Hamada M."/>
            <person name="Kobayashi T."/>
        </authorList>
    </citation>
    <scope>NUCLEOTIDE SEQUENCE</scope>
    <source>
        <strain evidence="2">B-399</strain>
    </source>
</reference>
<keyword evidence="3" id="KW-1185">Reference proteome</keyword>
<evidence type="ECO:0000259" key="1">
    <source>
        <dbReference type="Pfam" id="PF19834"/>
    </source>
</evidence>
<dbReference type="Pfam" id="PF19834">
    <property type="entry name" value="DUF6314"/>
    <property type="match status" value="1"/>
</dbReference>
<organism evidence="2 3">
    <name type="scientific">Sinisalibacter aestuarii</name>
    <dbReference type="NCBI Taxonomy" id="2949426"/>
    <lineage>
        <taxon>Bacteria</taxon>
        <taxon>Pseudomonadati</taxon>
        <taxon>Pseudomonadota</taxon>
        <taxon>Alphaproteobacteria</taxon>
        <taxon>Rhodobacterales</taxon>
        <taxon>Roseobacteraceae</taxon>
        <taxon>Sinisalibacter</taxon>
    </lineage>
</organism>
<feature type="domain" description="DUF6314" evidence="1">
    <location>
        <begin position="7"/>
        <end position="136"/>
    </location>
</feature>
<name>A0ABQ5LT42_9RHOB</name>
<gene>
    <name evidence="2" type="ORF">STA1M1_16520</name>
</gene>
<dbReference type="EMBL" id="BROH01000004">
    <property type="protein sequence ID" value="GKY87783.1"/>
    <property type="molecule type" value="Genomic_DNA"/>
</dbReference>
<dbReference type="Proteomes" id="UP001144205">
    <property type="component" value="Unassembled WGS sequence"/>
</dbReference>
<comment type="caution">
    <text evidence="2">The sequence shown here is derived from an EMBL/GenBank/DDBJ whole genome shotgun (WGS) entry which is preliminary data.</text>
</comment>
<dbReference type="InterPro" id="IPR045632">
    <property type="entry name" value="DUF6314"/>
</dbReference>
<evidence type="ECO:0000313" key="3">
    <source>
        <dbReference type="Proteomes" id="UP001144205"/>
    </source>
</evidence>
<evidence type="ECO:0000313" key="2">
    <source>
        <dbReference type="EMBL" id="GKY87783.1"/>
    </source>
</evidence>
<accession>A0ABQ5LT42</accession>
<dbReference type="RefSeq" id="WP_281841767.1">
    <property type="nucleotide sequence ID" value="NZ_BROH01000004.1"/>
</dbReference>